<name>A0A6J4Q2P3_9ACTN</name>
<feature type="compositionally biased region" description="Pro residues" evidence="1">
    <location>
        <begin position="13"/>
        <end position="23"/>
    </location>
</feature>
<sequence length="23" mass="2508">CSTSPARWCSRPGPAPPWRARPA</sequence>
<reference evidence="2" key="1">
    <citation type="submission" date="2020-02" db="EMBL/GenBank/DDBJ databases">
        <authorList>
            <person name="Meier V. D."/>
        </authorList>
    </citation>
    <scope>NUCLEOTIDE SEQUENCE</scope>
    <source>
        <strain evidence="2">AVDCRST_MAG35</strain>
    </source>
</reference>
<evidence type="ECO:0000256" key="1">
    <source>
        <dbReference type="SAM" id="MobiDB-lite"/>
    </source>
</evidence>
<protein>
    <submittedName>
        <fullName evidence="2">Uncharacterized protein</fullName>
    </submittedName>
</protein>
<accession>A0A6J4Q2P3</accession>
<feature type="non-terminal residue" evidence="2">
    <location>
        <position position="1"/>
    </location>
</feature>
<dbReference type="AlphaFoldDB" id="A0A6J4Q2P3"/>
<feature type="region of interest" description="Disordered" evidence="1">
    <location>
        <begin position="1"/>
        <end position="23"/>
    </location>
</feature>
<proteinExistence type="predicted"/>
<dbReference type="EMBL" id="CADCUY010000526">
    <property type="protein sequence ID" value="CAA9431365.1"/>
    <property type="molecule type" value="Genomic_DNA"/>
</dbReference>
<organism evidence="2">
    <name type="scientific">uncultured Quadrisphaera sp</name>
    <dbReference type="NCBI Taxonomy" id="904978"/>
    <lineage>
        <taxon>Bacteria</taxon>
        <taxon>Bacillati</taxon>
        <taxon>Actinomycetota</taxon>
        <taxon>Actinomycetes</taxon>
        <taxon>Kineosporiales</taxon>
        <taxon>Kineosporiaceae</taxon>
        <taxon>Quadrisphaera</taxon>
        <taxon>environmental samples</taxon>
    </lineage>
</organism>
<evidence type="ECO:0000313" key="2">
    <source>
        <dbReference type="EMBL" id="CAA9431365.1"/>
    </source>
</evidence>
<feature type="non-terminal residue" evidence="2">
    <location>
        <position position="23"/>
    </location>
</feature>
<gene>
    <name evidence="2" type="ORF">AVDCRST_MAG35-2632</name>
</gene>